<evidence type="ECO:0000313" key="9">
    <source>
        <dbReference type="EMBL" id="OCT15590.1"/>
    </source>
</evidence>
<comment type="caution">
    <text evidence="9">The sequence shown here is derived from an EMBL/GenBank/DDBJ whole genome shotgun (WGS) entry which is preliminary data.</text>
</comment>
<proteinExistence type="inferred from homology"/>
<accession>A0A1C1A521</accession>
<dbReference type="GO" id="GO:0005886">
    <property type="term" value="C:plasma membrane"/>
    <property type="evidence" value="ECO:0007669"/>
    <property type="project" value="UniProtKB-SubCell"/>
</dbReference>
<name>A0A1C1A521_9BACL</name>
<dbReference type="SUPFAM" id="SSF161098">
    <property type="entry name" value="MetI-like"/>
    <property type="match status" value="1"/>
</dbReference>
<sequence length="291" mass="32764">MEMSYQQQKISLIVSFLIVPLVLLLTFTYYPAMRLIYLSFTSWDGLTPVKTWIGFRNYKDIMGNHEVFYIFLHNVAYFVGGIVQNVIAFFFAVLLNSKLKGRNAFRTILFLPYIMNGVAVAFMFGYVFDTNTGSLNYFLHLLGIDPISWLGKPGLVNVSLASISAWKFMGFNMVVYLGALQSLPEDLFEAAKMDGARRLQVLRYITLPGMRKIIELNLFLTVIGALEVFDLPFVLTKGGPLAASKTYVQQTVETAFQYNNFGLASAMSVMLMIVVIVVVTAQRRIVGGKEE</sequence>
<evidence type="ECO:0000256" key="6">
    <source>
        <dbReference type="ARBA" id="ARBA00023136"/>
    </source>
</evidence>
<keyword evidence="4 7" id="KW-0812">Transmembrane</keyword>
<feature type="transmembrane region" description="Helical" evidence="7">
    <location>
        <begin position="158"/>
        <end position="179"/>
    </location>
</feature>
<feature type="transmembrane region" description="Helical" evidence="7">
    <location>
        <begin position="75"/>
        <end position="95"/>
    </location>
</feature>
<keyword evidence="6 7" id="KW-0472">Membrane</keyword>
<feature type="transmembrane region" description="Helical" evidence="7">
    <location>
        <begin position="261"/>
        <end position="281"/>
    </location>
</feature>
<dbReference type="EMBL" id="LYPC01000014">
    <property type="protein sequence ID" value="OCT15590.1"/>
    <property type="molecule type" value="Genomic_DNA"/>
</dbReference>
<evidence type="ECO:0000256" key="7">
    <source>
        <dbReference type="RuleBase" id="RU363032"/>
    </source>
</evidence>
<gene>
    <name evidence="9" type="ORF">A8709_16095</name>
</gene>
<dbReference type="InterPro" id="IPR051393">
    <property type="entry name" value="ABC_transporter_permease"/>
</dbReference>
<organism evidence="9 10">
    <name type="scientific">Paenibacillus pectinilyticus</name>
    <dbReference type="NCBI Taxonomy" id="512399"/>
    <lineage>
        <taxon>Bacteria</taxon>
        <taxon>Bacillati</taxon>
        <taxon>Bacillota</taxon>
        <taxon>Bacilli</taxon>
        <taxon>Bacillales</taxon>
        <taxon>Paenibacillaceae</taxon>
        <taxon>Paenibacillus</taxon>
    </lineage>
</organism>
<evidence type="ECO:0000313" key="10">
    <source>
        <dbReference type="Proteomes" id="UP000093309"/>
    </source>
</evidence>
<dbReference type="PROSITE" id="PS50928">
    <property type="entry name" value="ABC_TM1"/>
    <property type="match status" value="1"/>
</dbReference>
<dbReference type="Gene3D" id="1.10.3720.10">
    <property type="entry name" value="MetI-like"/>
    <property type="match status" value="1"/>
</dbReference>
<evidence type="ECO:0000259" key="8">
    <source>
        <dbReference type="PROSITE" id="PS50928"/>
    </source>
</evidence>
<keyword evidence="3" id="KW-1003">Cell membrane</keyword>
<comment type="similarity">
    <text evidence="7">Belongs to the binding-protein-dependent transport system permease family.</text>
</comment>
<reference evidence="10" key="1">
    <citation type="submission" date="2016-05" db="EMBL/GenBank/DDBJ databases">
        <title>Paenibacillus oryzae. sp. nov., isolated from the rice root.</title>
        <authorList>
            <person name="Zhang J."/>
            <person name="Zhang X."/>
        </authorList>
    </citation>
    <scope>NUCLEOTIDE SEQUENCE [LARGE SCALE GENOMIC DNA]</scope>
    <source>
        <strain evidence="10">KCTC13222</strain>
    </source>
</reference>
<dbReference type="Proteomes" id="UP000093309">
    <property type="component" value="Unassembled WGS sequence"/>
</dbReference>
<keyword evidence="2 7" id="KW-0813">Transport</keyword>
<dbReference type="CDD" id="cd06261">
    <property type="entry name" value="TM_PBP2"/>
    <property type="match status" value="1"/>
</dbReference>
<dbReference type="InterPro" id="IPR000515">
    <property type="entry name" value="MetI-like"/>
</dbReference>
<dbReference type="PANTHER" id="PTHR30193:SF37">
    <property type="entry name" value="INNER MEMBRANE ABC TRANSPORTER PERMEASE PROTEIN YCJO"/>
    <property type="match status" value="1"/>
</dbReference>
<protein>
    <submittedName>
        <fullName evidence="9">ABC transporter permease</fullName>
    </submittedName>
</protein>
<feature type="transmembrane region" description="Helical" evidence="7">
    <location>
        <begin position="12"/>
        <end position="32"/>
    </location>
</feature>
<evidence type="ECO:0000256" key="4">
    <source>
        <dbReference type="ARBA" id="ARBA00022692"/>
    </source>
</evidence>
<dbReference type="GO" id="GO:0055085">
    <property type="term" value="P:transmembrane transport"/>
    <property type="evidence" value="ECO:0007669"/>
    <property type="project" value="InterPro"/>
</dbReference>
<dbReference type="InterPro" id="IPR035906">
    <property type="entry name" value="MetI-like_sf"/>
</dbReference>
<feature type="domain" description="ABC transmembrane type-1" evidence="8">
    <location>
        <begin position="70"/>
        <end position="282"/>
    </location>
</feature>
<feature type="transmembrane region" description="Helical" evidence="7">
    <location>
        <begin position="107"/>
        <end position="128"/>
    </location>
</feature>
<dbReference type="AlphaFoldDB" id="A0A1C1A521"/>
<feature type="transmembrane region" description="Helical" evidence="7">
    <location>
        <begin position="213"/>
        <end position="235"/>
    </location>
</feature>
<keyword evidence="5 7" id="KW-1133">Transmembrane helix</keyword>
<evidence type="ECO:0000256" key="5">
    <source>
        <dbReference type="ARBA" id="ARBA00022989"/>
    </source>
</evidence>
<keyword evidence="10" id="KW-1185">Reference proteome</keyword>
<comment type="subcellular location">
    <subcellularLocation>
        <location evidence="1 7">Cell membrane</location>
        <topology evidence="1 7">Multi-pass membrane protein</topology>
    </subcellularLocation>
</comment>
<evidence type="ECO:0000256" key="1">
    <source>
        <dbReference type="ARBA" id="ARBA00004651"/>
    </source>
</evidence>
<dbReference type="PANTHER" id="PTHR30193">
    <property type="entry name" value="ABC TRANSPORTER PERMEASE PROTEIN"/>
    <property type="match status" value="1"/>
</dbReference>
<evidence type="ECO:0000256" key="3">
    <source>
        <dbReference type="ARBA" id="ARBA00022475"/>
    </source>
</evidence>
<dbReference type="Pfam" id="PF00528">
    <property type="entry name" value="BPD_transp_1"/>
    <property type="match status" value="1"/>
</dbReference>
<evidence type="ECO:0000256" key="2">
    <source>
        <dbReference type="ARBA" id="ARBA00022448"/>
    </source>
</evidence>
<dbReference type="STRING" id="512399.A8709_16095"/>